<name>A0AAW1R5Y9_9CHLO</name>
<protein>
    <recommendedName>
        <fullName evidence="2">HNH nuclease domain-containing protein</fullName>
    </recommendedName>
</protein>
<evidence type="ECO:0000313" key="4">
    <source>
        <dbReference type="Proteomes" id="UP001489004"/>
    </source>
</evidence>
<gene>
    <name evidence="3" type="ORF">WJX72_004216</name>
</gene>
<reference evidence="3 4" key="1">
    <citation type="journal article" date="2024" name="Nat. Commun.">
        <title>Phylogenomics reveals the evolutionary origins of lichenization in chlorophyte algae.</title>
        <authorList>
            <person name="Puginier C."/>
            <person name="Libourel C."/>
            <person name="Otte J."/>
            <person name="Skaloud P."/>
            <person name="Haon M."/>
            <person name="Grisel S."/>
            <person name="Petersen M."/>
            <person name="Berrin J.G."/>
            <person name="Delaux P.M."/>
            <person name="Dal Grande F."/>
            <person name="Keller J."/>
        </authorList>
    </citation>
    <scope>NUCLEOTIDE SEQUENCE [LARGE SCALE GENOMIC DNA]</scope>
    <source>
        <strain evidence="3 4">SAG 2043</strain>
    </source>
</reference>
<dbReference type="AlphaFoldDB" id="A0AAW1R5Y9"/>
<evidence type="ECO:0000259" key="2">
    <source>
        <dbReference type="Pfam" id="PF13391"/>
    </source>
</evidence>
<proteinExistence type="predicted"/>
<dbReference type="InterPro" id="IPR003615">
    <property type="entry name" value="HNH_nuc"/>
</dbReference>
<dbReference type="EMBL" id="JALJOR010000001">
    <property type="protein sequence ID" value="KAK9829154.1"/>
    <property type="molecule type" value="Genomic_DNA"/>
</dbReference>
<feature type="domain" description="HNH nuclease" evidence="2">
    <location>
        <begin position="298"/>
        <end position="356"/>
    </location>
</feature>
<dbReference type="Proteomes" id="UP001489004">
    <property type="component" value="Unassembled WGS sequence"/>
</dbReference>
<accession>A0AAW1R5Y9</accession>
<sequence>MSAGGASASHLPPRHCTSLLRPKAPIQLPGRLAANESPTWPFPGVTAACQAAAAPPRTFKVQHSRAAAALACRQHEEVLFRHTLDIIVCQSQLEPGWRSPDARQDSTDDTLPRAWSPGPSSSPSSSGGCGWIGFGGGGGRRPSLGPAASGVTAASSPPLSWLARARQRMAYPQNWDAAEVKLKELYPNDLERGKVRKKLLDLDETKALKYFRDSQAAVKATLDELLNEGSSDVATLRKEVQELRSTVDSALPLVKVVALLIDWTEDQASASSVADFKDELVSRYSKKRHCSDGPLIYCMLTHEYLPRNVVIASHLWKRAWWKYMEVVGLEDINDSRNGLLLAKPIEWAFDSSQLCFIYDKDYNHYTALLLNRALAPIRLADKLEELLQGRGIDPCIFARVHQTYGNRTFGWHGETPFS</sequence>
<feature type="compositionally biased region" description="Low complexity" evidence="1">
    <location>
        <begin position="116"/>
        <end position="126"/>
    </location>
</feature>
<feature type="region of interest" description="Disordered" evidence="1">
    <location>
        <begin position="96"/>
        <end position="132"/>
    </location>
</feature>
<dbReference type="Pfam" id="PF13391">
    <property type="entry name" value="HNH_2"/>
    <property type="match status" value="1"/>
</dbReference>
<comment type="caution">
    <text evidence="3">The sequence shown here is derived from an EMBL/GenBank/DDBJ whole genome shotgun (WGS) entry which is preliminary data.</text>
</comment>
<organism evidence="3 4">
    <name type="scientific">[Myrmecia] bisecta</name>
    <dbReference type="NCBI Taxonomy" id="41462"/>
    <lineage>
        <taxon>Eukaryota</taxon>
        <taxon>Viridiplantae</taxon>
        <taxon>Chlorophyta</taxon>
        <taxon>core chlorophytes</taxon>
        <taxon>Trebouxiophyceae</taxon>
        <taxon>Trebouxiales</taxon>
        <taxon>Trebouxiaceae</taxon>
        <taxon>Myrmecia</taxon>
    </lineage>
</organism>
<keyword evidence="4" id="KW-1185">Reference proteome</keyword>
<evidence type="ECO:0000256" key="1">
    <source>
        <dbReference type="SAM" id="MobiDB-lite"/>
    </source>
</evidence>
<evidence type="ECO:0000313" key="3">
    <source>
        <dbReference type="EMBL" id="KAK9829154.1"/>
    </source>
</evidence>